<feature type="signal peptide" evidence="5">
    <location>
        <begin position="1"/>
        <end position="20"/>
    </location>
</feature>
<keyword evidence="4" id="KW-0862">Zinc</keyword>
<evidence type="ECO:0000256" key="5">
    <source>
        <dbReference type="SAM" id="SignalP"/>
    </source>
</evidence>
<dbReference type="GO" id="GO:0016787">
    <property type="term" value="F:hydrolase activity"/>
    <property type="evidence" value="ECO:0007669"/>
    <property type="project" value="UniProtKB-KW"/>
</dbReference>
<evidence type="ECO:0000256" key="2">
    <source>
        <dbReference type="ARBA" id="ARBA00022723"/>
    </source>
</evidence>
<name>A0AA41WIP0_9GAMM</name>
<accession>A0AA41WIP0</accession>
<dbReference type="InterPro" id="IPR051013">
    <property type="entry name" value="MBL_superfamily_lactonases"/>
</dbReference>
<dbReference type="GO" id="GO:0046872">
    <property type="term" value="F:metal ion binding"/>
    <property type="evidence" value="ECO:0007669"/>
    <property type="project" value="UniProtKB-KW"/>
</dbReference>
<gene>
    <name evidence="7" type="ORF">NJF43_15690</name>
</gene>
<comment type="similarity">
    <text evidence="1">Belongs to the metallo-beta-lactamase superfamily.</text>
</comment>
<dbReference type="RefSeq" id="WP_253164048.1">
    <property type="nucleotide sequence ID" value="NZ_DALZTK010000004.1"/>
</dbReference>
<keyword evidence="5" id="KW-0732">Signal</keyword>
<reference evidence="7" key="1">
    <citation type="submission" date="2022-06" db="EMBL/GenBank/DDBJ databases">
        <title>Detection of beta-lactamases in bacteria of animal origin.</title>
        <authorList>
            <person name="Mlynarcik P."/>
            <person name="Zdarska V."/>
            <person name="Chudobova H."/>
            <person name="Prochazkova P."/>
            <person name="Hricova K."/>
            <person name="Mezerova K."/>
            <person name="Bardon J."/>
            <person name="Dolejska M."/>
            <person name="Sukkar I."/>
            <person name="Kolar M."/>
        </authorList>
    </citation>
    <scope>NUCLEOTIDE SEQUENCE</scope>
    <source>
        <strain evidence="7">S 300-3</strain>
    </source>
</reference>
<evidence type="ECO:0000256" key="1">
    <source>
        <dbReference type="ARBA" id="ARBA00007749"/>
    </source>
</evidence>
<evidence type="ECO:0000313" key="8">
    <source>
        <dbReference type="Proteomes" id="UP001165292"/>
    </source>
</evidence>
<keyword evidence="3" id="KW-0378">Hydrolase</keyword>
<dbReference type="InterPro" id="IPR036866">
    <property type="entry name" value="RibonucZ/Hydroxyglut_hydro"/>
</dbReference>
<sequence length="280" mass="30626">MNVAKLVTLLLLSLATSAMADDELRFSLVKTAQSDGPGDYSWRNGSWEQPEPVHHLALLIEYQGSRLLFGTGLGRQINAQFDAELPWRVKRYSLVVPVRDQLERDGLKIDRILLANARWDHASGLADFPDVPVLASAKAIDYSQAATPPAVLPSQFAHSVRWQPLQFDARPVGEFSQSLDLFGDGRVVLVPLPRAGALGLFLTLSDGVRFFFRGDTLGEPEKLKVQPGSLQSWREVAGSGFYPGWVQAYASHSESKSNPQPGLAQGNDRCFPVSAMTGAP</sequence>
<dbReference type="InterPro" id="IPR001279">
    <property type="entry name" value="Metallo-B-lactamas"/>
</dbReference>
<evidence type="ECO:0000256" key="3">
    <source>
        <dbReference type="ARBA" id="ARBA00022801"/>
    </source>
</evidence>
<dbReference type="Gene3D" id="3.60.15.10">
    <property type="entry name" value="Ribonuclease Z/Hydroxyacylglutathione hydrolase-like"/>
    <property type="match status" value="1"/>
</dbReference>
<dbReference type="PANTHER" id="PTHR42978:SF3">
    <property type="entry name" value="BLR3078 PROTEIN"/>
    <property type="match status" value="1"/>
</dbReference>
<dbReference type="AlphaFoldDB" id="A0AA41WIP0"/>
<organism evidence="7 8">
    <name type="scientific">Stutzerimonas nitrititolerans</name>
    <dbReference type="NCBI Taxonomy" id="2482751"/>
    <lineage>
        <taxon>Bacteria</taxon>
        <taxon>Pseudomonadati</taxon>
        <taxon>Pseudomonadota</taxon>
        <taxon>Gammaproteobacteria</taxon>
        <taxon>Pseudomonadales</taxon>
        <taxon>Pseudomonadaceae</taxon>
        <taxon>Stutzerimonas</taxon>
    </lineage>
</organism>
<dbReference type="EMBL" id="JAMYBS010000020">
    <property type="protein sequence ID" value="MCO7546201.1"/>
    <property type="molecule type" value="Genomic_DNA"/>
</dbReference>
<evidence type="ECO:0000256" key="4">
    <source>
        <dbReference type="ARBA" id="ARBA00022833"/>
    </source>
</evidence>
<evidence type="ECO:0000259" key="6">
    <source>
        <dbReference type="Pfam" id="PF00753"/>
    </source>
</evidence>
<evidence type="ECO:0000313" key="7">
    <source>
        <dbReference type="EMBL" id="MCO7546201.1"/>
    </source>
</evidence>
<dbReference type="PANTHER" id="PTHR42978">
    <property type="entry name" value="QUORUM-QUENCHING LACTONASE YTNP-RELATED-RELATED"/>
    <property type="match status" value="1"/>
</dbReference>
<dbReference type="Proteomes" id="UP001165292">
    <property type="component" value="Unassembled WGS sequence"/>
</dbReference>
<comment type="caution">
    <text evidence="7">The sequence shown here is derived from an EMBL/GenBank/DDBJ whole genome shotgun (WGS) entry which is preliminary data.</text>
</comment>
<proteinExistence type="inferred from homology"/>
<feature type="chain" id="PRO_5041304545" evidence="5">
    <location>
        <begin position="21"/>
        <end position="280"/>
    </location>
</feature>
<dbReference type="SUPFAM" id="SSF56281">
    <property type="entry name" value="Metallo-hydrolase/oxidoreductase"/>
    <property type="match status" value="1"/>
</dbReference>
<protein>
    <submittedName>
        <fullName evidence="7">MBL fold metallo-hydrolase</fullName>
    </submittedName>
</protein>
<dbReference type="Pfam" id="PF00753">
    <property type="entry name" value="Lactamase_B"/>
    <property type="match status" value="1"/>
</dbReference>
<feature type="domain" description="Metallo-beta-lactamase" evidence="6">
    <location>
        <begin position="52"/>
        <end position="234"/>
    </location>
</feature>
<keyword evidence="2" id="KW-0479">Metal-binding</keyword>